<evidence type="ECO:0000256" key="1">
    <source>
        <dbReference type="SAM" id="MobiDB-lite"/>
    </source>
</evidence>
<accession>A0AAV3QY47</accession>
<dbReference type="InterPro" id="IPR045015">
    <property type="entry name" value="AN-like"/>
</dbReference>
<feature type="region of interest" description="Disordered" evidence="1">
    <location>
        <begin position="83"/>
        <end position="112"/>
    </location>
</feature>
<dbReference type="Pfam" id="PF02826">
    <property type="entry name" value="2-Hacid_dh_C"/>
    <property type="match status" value="1"/>
</dbReference>
<dbReference type="Gene3D" id="3.40.50.720">
    <property type="entry name" value="NAD(P)-binding Rossmann-like Domain"/>
    <property type="match status" value="1"/>
</dbReference>
<dbReference type="PANTHER" id="PTHR43254:SF3">
    <property type="entry name" value="C-TERMINAL BINDING PROTEIN AN"/>
    <property type="match status" value="1"/>
</dbReference>
<dbReference type="PANTHER" id="PTHR43254">
    <property type="entry name" value="C-TERMINAL BINDING PROTEIN AN-RELATED"/>
    <property type="match status" value="1"/>
</dbReference>
<name>A0AAV3QY47_LITER</name>
<dbReference type="InterPro" id="IPR036291">
    <property type="entry name" value="NAD(P)-bd_dom_sf"/>
</dbReference>
<dbReference type="InterPro" id="IPR006140">
    <property type="entry name" value="D-isomer_DH_NAD-bd"/>
</dbReference>
<proteinExistence type="predicted"/>
<dbReference type="EMBL" id="BAABME010006360">
    <property type="protein sequence ID" value="GAA0168136.1"/>
    <property type="molecule type" value="Genomic_DNA"/>
</dbReference>
<comment type="caution">
    <text evidence="3">The sequence shown here is derived from an EMBL/GenBank/DDBJ whole genome shotgun (WGS) entry which is preliminary data.</text>
</comment>
<dbReference type="GO" id="GO:0051287">
    <property type="term" value="F:NAD binding"/>
    <property type="evidence" value="ECO:0007669"/>
    <property type="project" value="InterPro"/>
</dbReference>
<evidence type="ECO:0000313" key="3">
    <source>
        <dbReference type="EMBL" id="GAA0168136.1"/>
    </source>
</evidence>
<dbReference type="Proteomes" id="UP001454036">
    <property type="component" value="Unassembled WGS sequence"/>
</dbReference>
<feature type="compositionally biased region" description="Basic and acidic residues" evidence="1">
    <location>
        <begin position="99"/>
        <end position="112"/>
    </location>
</feature>
<feature type="domain" description="D-isomer specific 2-hydroxyacid dehydrogenase NAD-binding" evidence="2">
    <location>
        <begin position="2"/>
        <end position="39"/>
    </location>
</feature>
<evidence type="ECO:0000313" key="4">
    <source>
        <dbReference type="Proteomes" id="UP001454036"/>
    </source>
</evidence>
<reference evidence="3 4" key="1">
    <citation type="submission" date="2024-01" db="EMBL/GenBank/DDBJ databases">
        <title>The complete chloroplast genome sequence of Lithospermum erythrorhizon: insights into the phylogenetic relationship among Boraginaceae species and the maternal lineages of purple gromwells.</title>
        <authorList>
            <person name="Okada T."/>
            <person name="Watanabe K."/>
        </authorList>
    </citation>
    <scope>NUCLEOTIDE SEQUENCE [LARGE SCALE GENOMIC DNA]</scope>
</reference>
<gene>
    <name evidence="3" type="ORF">LIER_22920</name>
</gene>
<dbReference type="GO" id="GO:0000226">
    <property type="term" value="P:microtubule cytoskeleton organization"/>
    <property type="evidence" value="ECO:0007669"/>
    <property type="project" value="InterPro"/>
</dbReference>
<protein>
    <recommendedName>
        <fullName evidence="2">D-isomer specific 2-hydroxyacid dehydrogenase NAD-binding domain-containing protein</fullName>
    </recommendedName>
</protein>
<sequence>MDTLNDLLAASDVISLHCALTDDMVQIINAECLQHVNPGKHRRTSMDGSLDWGDAQCSDTSLERESTSLLEDVTALSGMDQVLSSSSRFASPEDIQSPRADEYSSEPRAKSNIELPRKPGELVKDGYIVALHARDYSLLHLSRQRVKGALLKNMIKRDSRNRLHFVTIHKLATG</sequence>
<dbReference type="SUPFAM" id="SSF51735">
    <property type="entry name" value="NAD(P)-binding Rossmann-fold domains"/>
    <property type="match status" value="1"/>
</dbReference>
<dbReference type="AlphaFoldDB" id="A0AAV3QY47"/>
<keyword evidence="4" id="KW-1185">Reference proteome</keyword>
<organism evidence="3 4">
    <name type="scientific">Lithospermum erythrorhizon</name>
    <name type="common">Purple gromwell</name>
    <name type="synonym">Lithospermum officinale var. erythrorhizon</name>
    <dbReference type="NCBI Taxonomy" id="34254"/>
    <lineage>
        <taxon>Eukaryota</taxon>
        <taxon>Viridiplantae</taxon>
        <taxon>Streptophyta</taxon>
        <taxon>Embryophyta</taxon>
        <taxon>Tracheophyta</taxon>
        <taxon>Spermatophyta</taxon>
        <taxon>Magnoliopsida</taxon>
        <taxon>eudicotyledons</taxon>
        <taxon>Gunneridae</taxon>
        <taxon>Pentapetalae</taxon>
        <taxon>asterids</taxon>
        <taxon>lamiids</taxon>
        <taxon>Boraginales</taxon>
        <taxon>Boraginaceae</taxon>
        <taxon>Boraginoideae</taxon>
        <taxon>Lithospermeae</taxon>
        <taxon>Lithospermum</taxon>
    </lineage>
</organism>
<evidence type="ECO:0000259" key="2">
    <source>
        <dbReference type="Pfam" id="PF02826"/>
    </source>
</evidence>